<feature type="signal peptide" evidence="1">
    <location>
        <begin position="1"/>
        <end position="19"/>
    </location>
</feature>
<dbReference type="VEuPathDB" id="FungiDB:ASPWEDRAFT_171654"/>
<reference evidence="3" key="1">
    <citation type="journal article" date="2017" name="Genome Biol.">
        <title>Comparative genomics reveals high biological diversity and specific adaptations in the industrially and medically important fungal genus Aspergillus.</title>
        <authorList>
            <person name="de Vries R.P."/>
            <person name="Riley R."/>
            <person name="Wiebenga A."/>
            <person name="Aguilar-Osorio G."/>
            <person name="Amillis S."/>
            <person name="Uchima C.A."/>
            <person name="Anderluh G."/>
            <person name="Asadollahi M."/>
            <person name="Askin M."/>
            <person name="Barry K."/>
            <person name="Battaglia E."/>
            <person name="Bayram O."/>
            <person name="Benocci T."/>
            <person name="Braus-Stromeyer S.A."/>
            <person name="Caldana C."/>
            <person name="Canovas D."/>
            <person name="Cerqueira G.C."/>
            <person name="Chen F."/>
            <person name="Chen W."/>
            <person name="Choi C."/>
            <person name="Clum A."/>
            <person name="Dos Santos R.A."/>
            <person name="Damasio A.R."/>
            <person name="Diallinas G."/>
            <person name="Emri T."/>
            <person name="Fekete E."/>
            <person name="Flipphi M."/>
            <person name="Freyberg S."/>
            <person name="Gallo A."/>
            <person name="Gournas C."/>
            <person name="Habgood R."/>
            <person name="Hainaut M."/>
            <person name="Harispe M.L."/>
            <person name="Henrissat B."/>
            <person name="Hilden K.S."/>
            <person name="Hope R."/>
            <person name="Hossain A."/>
            <person name="Karabika E."/>
            <person name="Karaffa L."/>
            <person name="Karanyi Z."/>
            <person name="Krasevec N."/>
            <person name="Kuo A."/>
            <person name="Kusch H."/>
            <person name="LaButti K."/>
            <person name="Lagendijk E.L."/>
            <person name="Lapidus A."/>
            <person name="Levasseur A."/>
            <person name="Lindquist E."/>
            <person name="Lipzen A."/>
            <person name="Logrieco A.F."/>
            <person name="MacCabe A."/>
            <person name="Maekelae M.R."/>
            <person name="Malavazi I."/>
            <person name="Melin P."/>
            <person name="Meyer V."/>
            <person name="Mielnichuk N."/>
            <person name="Miskei M."/>
            <person name="Molnar A.P."/>
            <person name="Mule G."/>
            <person name="Ngan C.Y."/>
            <person name="Orejas M."/>
            <person name="Orosz E."/>
            <person name="Ouedraogo J.P."/>
            <person name="Overkamp K.M."/>
            <person name="Park H.-S."/>
            <person name="Perrone G."/>
            <person name="Piumi F."/>
            <person name="Punt P.J."/>
            <person name="Ram A.F."/>
            <person name="Ramon A."/>
            <person name="Rauscher S."/>
            <person name="Record E."/>
            <person name="Riano-Pachon D.M."/>
            <person name="Robert V."/>
            <person name="Roehrig J."/>
            <person name="Ruller R."/>
            <person name="Salamov A."/>
            <person name="Salih N.S."/>
            <person name="Samson R.A."/>
            <person name="Sandor E."/>
            <person name="Sanguinetti M."/>
            <person name="Schuetze T."/>
            <person name="Sepcic K."/>
            <person name="Shelest E."/>
            <person name="Sherlock G."/>
            <person name="Sophianopoulou V."/>
            <person name="Squina F.M."/>
            <person name="Sun H."/>
            <person name="Susca A."/>
            <person name="Todd R.B."/>
            <person name="Tsang A."/>
            <person name="Unkles S.E."/>
            <person name="van de Wiele N."/>
            <person name="van Rossen-Uffink D."/>
            <person name="Oliveira J.V."/>
            <person name="Vesth T.C."/>
            <person name="Visser J."/>
            <person name="Yu J.-H."/>
            <person name="Zhou M."/>
            <person name="Andersen M.R."/>
            <person name="Archer D.B."/>
            <person name="Baker S.E."/>
            <person name="Benoit I."/>
            <person name="Brakhage A.A."/>
            <person name="Braus G.H."/>
            <person name="Fischer R."/>
            <person name="Frisvad J.C."/>
            <person name="Goldman G.H."/>
            <person name="Houbraken J."/>
            <person name="Oakley B."/>
            <person name="Pocsi I."/>
            <person name="Scazzocchio C."/>
            <person name="Seiboth B."/>
            <person name="vanKuyk P.A."/>
            <person name="Wortman J."/>
            <person name="Dyer P.S."/>
            <person name="Grigoriev I.V."/>
        </authorList>
    </citation>
    <scope>NUCLEOTIDE SEQUENCE [LARGE SCALE GENOMIC DNA]</scope>
    <source>
        <strain evidence="3">DTO 134E9</strain>
    </source>
</reference>
<accession>A0A1L9RIY2</accession>
<sequence>MHLTTLLFAALSSATLISAENLYYRCEFAKDNSGFIQHPYCCDDYVPAPHTNKAKEGKQCTKLDHVVQHCPNGDEVKCCYEIGPGRICTSSAKVLTEAQI</sequence>
<evidence type="ECO:0000313" key="3">
    <source>
        <dbReference type="Proteomes" id="UP000184383"/>
    </source>
</evidence>
<keyword evidence="1" id="KW-0732">Signal</keyword>
<dbReference type="GeneID" id="63746666"/>
<keyword evidence="3" id="KW-1185">Reference proteome</keyword>
<feature type="chain" id="PRO_5013109576" evidence="1">
    <location>
        <begin position="20"/>
        <end position="100"/>
    </location>
</feature>
<evidence type="ECO:0000256" key="1">
    <source>
        <dbReference type="SAM" id="SignalP"/>
    </source>
</evidence>
<evidence type="ECO:0000313" key="2">
    <source>
        <dbReference type="EMBL" id="OJJ34818.1"/>
    </source>
</evidence>
<dbReference type="AlphaFoldDB" id="A0A1L9RIY2"/>
<dbReference type="RefSeq" id="XP_040688494.1">
    <property type="nucleotide sequence ID" value="XM_040830818.1"/>
</dbReference>
<gene>
    <name evidence="2" type="ORF">ASPWEDRAFT_171654</name>
</gene>
<dbReference type="OrthoDB" id="4269539at2759"/>
<dbReference type="EMBL" id="KV878212">
    <property type="protein sequence ID" value="OJJ34818.1"/>
    <property type="molecule type" value="Genomic_DNA"/>
</dbReference>
<organism evidence="2 3">
    <name type="scientific">Aspergillus wentii DTO 134E9</name>
    <dbReference type="NCBI Taxonomy" id="1073089"/>
    <lineage>
        <taxon>Eukaryota</taxon>
        <taxon>Fungi</taxon>
        <taxon>Dikarya</taxon>
        <taxon>Ascomycota</taxon>
        <taxon>Pezizomycotina</taxon>
        <taxon>Eurotiomycetes</taxon>
        <taxon>Eurotiomycetidae</taxon>
        <taxon>Eurotiales</taxon>
        <taxon>Aspergillaceae</taxon>
        <taxon>Aspergillus</taxon>
        <taxon>Aspergillus subgen. Cremei</taxon>
    </lineage>
</organism>
<protein>
    <submittedName>
        <fullName evidence="2">Uncharacterized protein</fullName>
    </submittedName>
</protein>
<dbReference type="Proteomes" id="UP000184383">
    <property type="component" value="Unassembled WGS sequence"/>
</dbReference>
<proteinExistence type="predicted"/>
<name>A0A1L9RIY2_ASPWE</name>